<dbReference type="PANTHER" id="PTHR12159:SF9">
    <property type="entry name" value="G_T MISMATCH-SPECIFIC THYMINE DNA GLYCOSYLASE"/>
    <property type="match status" value="1"/>
</dbReference>
<organism evidence="5 6">
    <name type="scientific">Bradyrhizobium icense</name>
    <dbReference type="NCBI Taxonomy" id="1274631"/>
    <lineage>
        <taxon>Bacteria</taxon>
        <taxon>Pseudomonadati</taxon>
        <taxon>Pseudomonadota</taxon>
        <taxon>Alphaproteobacteria</taxon>
        <taxon>Hyphomicrobiales</taxon>
        <taxon>Nitrobacteraceae</taxon>
        <taxon>Bradyrhizobium</taxon>
    </lineage>
</organism>
<dbReference type="PANTHER" id="PTHR12159">
    <property type="entry name" value="G/T AND G/U MISMATCH-SPECIFIC DNA GLYCOSYLASE"/>
    <property type="match status" value="1"/>
</dbReference>
<evidence type="ECO:0000256" key="2">
    <source>
        <dbReference type="ARBA" id="ARBA00022801"/>
    </source>
</evidence>
<sequence>MTDVLSDLLQHSLRIVLCGTAAGTTSAAERAYYAHRQNKFWKILHETGLTPELLRPNQYRNLLQYRIGLTDLVKAGVGMDRATLPKLTAVDRARLSNAIATFRPRFLAFTSKTAGEKFFDSKRDYGEQLEPIGDTRVWILPSTSGAANGSWRPEIWHRFADEVRAANARESH</sequence>
<dbReference type="AlphaFoldDB" id="A0A1B1UPV3"/>
<dbReference type="GO" id="GO:0004844">
    <property type="term" value="F:uracil DNA N-glycosylase activity"/>
    <property type="evidence" value="ECO:0007669"/>
    <property type="project" value="TreeGrafter"/>
</dbReference>
<keyword evidence="6" id="KW-1185">Reference proteome</keyword>
<dbReference type="STRING" id="1274631.LMTR13_36050"/>
<feature type="domain" description="Uracil-DNA glycosylase-like" evidence="4">
    <location>
        <begin position="10"/>
        <end position="148"/>
    </location>
</feature>
<keyword evidence="1" id="KW-0227">DNA damage</keyword>
<dbReference type="Gene3D" id="3.40.470.10">
    <property type="entry name" value="Uracil-DNA glycosylase-like domain"/>
    <property type="match status" value="1"/>
</dbReference>
<keyword evidence="3" id="KW-0234">DNA repair</keyword>
<dbReference type="InterPro" id="IPR005122">
    <property type="entry name" value="Uracil-DNA_glycosylase-like"/>
</dbReference>
<dbReference type="InterPro" id="IPR036895">
    <property type="entry name" value="Uracil-DNA_glycosylase-like_sf"/>
</dbReference>
<dbReference type="CDD" id="cd10028">
    <property type="entry name" value="UDG-F2_TDG_MUG"/>
    <property type="match status" value="1"/>
</dbReference>
<dbReference type="GO" id="GO:0008263">
    <property type="term" value="F:pyrimidine-specific mismatch base pair DNA N-glycosylase activity"/>
    <property type="evidence" value="ECO:0007669"/>
    <property type="project" value="TreeGrafter"/>
</dbReference>
<dbReference type="Proteomes" id="UP000092839">
    <property type="component" value="Chromosome"/>
</dbReference>
<evidence type="ECO:0000256" key="3">
    <source>
        <dbReference type="ARBA" id="ARBA00023204"/>
    </source>
</evidence>
<gene>
    <name evidence="5" type="ORF">LMTR13_36050</name>
</gene>
<dbReference type="Pfam" id="PF03167">
    <property type="entry name" value="UDG"/>
    <property type="match status" value="1"/>
</dbReference>
<dbReference type="GO" id="GO:0006285">
    <property type="term" value="P:base-excision repair, AP site formation"/>
    <property type="evidence" value="ECO:0007669"/>
    <property type="project" value="InterPro"/>
</dbReference>
<evidence type="ECO:0000259" key="4">
    <source>
        <dbReference type="Pfam" id="PF03167"/>
    </source>
</evidence>
<keyword evidence="2" id="KW-0378">Hydrolase</keyword>
<dbReference type="RefSeq" id="WP_065731891.1">
    <property type="nucleotide sequence ID" value="NZ_CP016428.1"/>
</dbReference>
<dbReference type="InterPro" id="IPR015637">
    <property type="entry name" value="MUG/TDG"/>
</dbReference>
<protein>
    <recommendedName>
        <fullName evidence="4">Uracil-DNA glycosylase-like domain-containing protein</fullName>
    </recommendedName>
</protein>
<reference evidence="5 6" key="1">
    <citation type="submission" date="2016-07" db="EMBL/GenBank/DDBJ databases">
        <title>Complete genome sequence of Bradyrhizobium icense LMTR 13T, a potential inoculant strain isolated from lima bean (Phaseolus lunatus) in Peru.</title>
        <authorList>
            <person name="Ormeno-Orrillo E."/>
            <person name="Duran D."/>
            <person name="Rogel M.A."/>
            <person name="Rey L."/>
            <person name="Imperial J."/>
            <person name="Ruiz-Argueso T."/>
            <person name="Martinez-Romero E."/>
        </authorList>
    </citation>
    <scope>NUCLEOTIDE SEQUENCE [LARGE SCALE GENOMIC DNA]</scope>
    <source>
        <strain evidence="5 6">LMTR 13</strain>
    </source>
</reference>
<evidence type="ECO:0000256" key="1">
    <source>
        <dbReference type="ARBA" id="ARBA00022763"/>
    </source>
</evidence>
<name>A0A1B1UPV3_9BRAD</name>
<dbReference type="SUPFAM" id="SSF52141">
    <property type="entry name" value="Uracil-DNA glycosylase-like"/>
    <property type="match status" value="1"/>
</dbReference>
<evidence type="ECO:0000313" key="5">
    <source>
        <dbReference type="EMBL" id="ANW04751.1"/>
    </source>
</evidence>
<dbReference type="KEGG" id="bic:LMTR13_36050"/>
<proteinExistence type="predicted"/>
<accession>A0A1B1UPV3</accession>
<dbReference type="EMBL" id="CP016428">
    <property type="protein sequence ID" value="ANW04751.1"/>
    <property type="molecule type" value="Genomic_DNA"/>
</dbReference>
<evidence type="ECO:0000313" key="6">
    <source>
        <dbReference type="Proteomes" id="UP000092839"/>
    </source>
</evidence>